<feature type="domain" description="FAD-dependent oxidoreductase 2 FAD-binding" evidence="5">
    <location>
        <begin position="76"/>
        <end position="521"/>
    </location>
</feature>
<proteinExistence type="predicted"/>
<dbReference type="InterPro" id="IPR036188">
    <property type="entry name" value="FAD/NAD-bd_sf"/>
</dbReference>
<dbReference type="EMBL" id="CP155571">
    <property type="protein sequence ID" value="XFO71677.1"/>
    <property type="molecule type" value="Genomic_DNA"/>
</dbReference>
<dbReference type="Pfam" id="PF00890">
    <property type="entry name" value="FAD_binding_2"/>
    <property type="match status" value="1"/>
</dbReference>
<dbReference type="Gene3D" id="3.90.700.10">
    <property type="entry name" value="Succinate dehydrogenase/fumarate reductase flavoprotein, catalytic domain"/>
    <property type="match status" value="1"/>
</dbReference>
<reference evidence="6" key="1">
    <citation type="submission" date="2024-05" db="EMBL/GenBank/DDBJ databases">
        <title>Isolation and characterization of Sporomusa carbonis sp. nov., a carboxydotrophic hydrogenogen in the genus of Sporomusa isolated from a charcoal burning pile.</title>
        <authorList>
            <person name="Boeer T."/>
            <person name="Rosenbaum F."/>
            <person name="Eysell L."/>
            <person name="Mueller V."/>
            <person name="Daniel R."/>
            <person name="Poehlein A."/>
        </authorList>
    </citation>
    <scope>NUCLEOTIDE SEQUENCE [LARGE SCALE GENOMIC DNA]</scope>
    <source>
        <strain evidence="6">DSM 3132</strain>
    </source>
</reference>
<organism evidence="6 7">
    <name type="scientific">Sporomusa acidovorans (strain ATCC 49682 / DSM 3132 / Mol)</name>
    <dbReference type="NCBI Taxonomy" id="1123286"/>
    <lineage>
        <taxon>Bacteria</taxon>
        <taxon>Bacillati</taxon>
        <taxon>Bacillota</taxon>
        <taxon>Negativicutes</taxon>
        <taxon>Selenomonadales</taxon>
        <taxon>Sporomusaceae</taxon>
        <taxon>Sporomusa</taxon>
    </lineage>
</organism>
<dbReference type="NCBIfam" id="TIGR01409">
    <property type="entry name" value="TAT_signal_seq"/>
    <property type="match status" value="1"/>
</dbReference>
<dbReference type="PANTHER" id="PTHR43400">
    <property type="entry name" value="FUMARATE REDUCTASE"/>
    <property type="match status" value="1"/>
</dbReference>
<evidence type="ECO:0000256" key="2">
    <source>
        <dbReference type="ARBA" id="ARBA00022630"/>
    </source>
</evidence>
<keyword evidence="3" id="KW-0274">FAD</keyword>
<dbReference type="SUPFAM" id="SSF51905">
    <property type="entry name" value="FAD/NAD(P)-binding domain"/>
    <property type="match status" value="1"/>
</dbReference>
<keyword evidence="7" id="KW-1185">Reference proteome</keyword>
<protein>
    <submittedName>
        <fullName evidence="6">Fumarate reductase flavoprotein subunit</fullName>
        <ecNumber evidence="6">1.3.5.1</ecNumber>
    </submittedName>
</protein>
<dbReference type="InterPro" id="IPR050315">
    <property type="entry name" value="FAD-oxidoreductase_2"/>
</dbReference>
<evidence type="ECO:0000313" key="6">
    <source>
        <dbReference type="EMBL" id="XFO71677.1"/>
    </source>
</evidence>
<comment type="cofactor">
    <cofactor evidence="1">
        <name>FAD</name>
        <dbReference type="ChEBI" id="CHEBI:57692"/>
    </cofactor>
</comment>
<sequence>MHSKEKNSKTISRRDFFKGSALAAVGVAAGGLLAGCGKSKKTEDPAKETKAGGKAGFEVPPAPIADKDIKKTISADVVVVGAGMSGLCAALSAAETGAKVVVLEKRETFSARGMHIAAIGTKTQEKYGVTINKKQGIRDIIKWSGSRVKQELHWLWANKSGEAMNWLTAMTEAEGYETTLWAAAYKGPDYYEYPGITHTVLGPSFAKYDNNHDVLAVLEKHAKEKGVNFQYQTQAAQLVRPDKGRVTAVIGKNAAGYTKFEAKSGVILCCGDYAADQEMVDRYCPLANKVEAKIYTPVGANTGDGHKLGLWAGAAMQKDEPHAAMIHTQAGAWSYCFLHVNKNGERYSNEDATPQAVCMAKMEQPDRVAWAVYDDRFLDELPKTVEIGGGMFWDQVARTWGHPWSRESEERLLKRHLDAGLVVKADTLDELAQKMQVPADKLKATVARYNELAKNKEDVDFGKRSELLFPIDKPPFYAGQFKSALLTIVGGLSINNKMQVLDQEDNAIPGLYAAGNTAGDFFGNDYPTLFPGHSHGRCITFGRLAGLNAAADKV</sequence>
<dbReference type="PANTHER" id="PTHR43400:SF10">
    <property type="entry name" value="3-OXOSTEROID 1-DEHYDROGENASE"/>
    <property type="match status" value="1"/>
</dbReference>
<evidence type="ECO:0000259" key="5">
    <source>
        <dbReference type="Pfam" id="PF00890"/>
    </source>
</evidence>
<dbReference type="Gene3D" id="3.50.50.60">
    <property type="entry name" value="FAD/NAD(P)-binding domain"/>
    <property type="match status" value="1"/>
</dbReference>
<accession>A0ABZ3J044</accession>
<name>A0ABZ3J044_SPOA4</name>
<dbReference type="SUPFAM" id="SSF56425">
    <property type="entry name" value="Succinate dehydrogenase/fumarate reductase flavoprotein, catalytic domain"/>
    <property type="match status" value="1"/>
</dbReference>
<evidence type="ECO:0000256" key="4">
    <source>
        <dbReference type="ARBA" id="ARBA00023002"/>
    </source>
</evidence>
<dbReference type="InterPro" id="IPR006311">
    <property type="entry name" value="TAT_signal"/>
</dbReference>
<keyword evidence="2" id="KW-0285">Flavoprotein</keyword>
<dbReference type="RefSeq" id="WP_093794555.1">
    <property type="nucleotide sequence ID" value="NZ_CP155571.1"/>
</dbReference>
<dbReference type="PRINTS" id="PR00411">
    <property type="entry name" value="PNDRDTASEI"/>
</dbReference>
<dbReference type="PROSITE" id="PS51318">
    <property type="entry name" value="TAT"/>
    <property type="match status" value="1"/>
</dbReference>
<dbReference type="GO" id="GO:0008177">
    <property type="term" value="F:succinate dehydrogenase (quinone) activity"/>
    <property type="evidence" value="ECO:0007669"/>
    <property type="project" value="UniProtKB-EC"/>
</dbReference>
<dbReference type="InterPro" id="IPR003953">
    <property type="entry name" value="FAD-dep_OxRdtase_2_FAD-bd"/>
</dbReference>
<evidence type="ECO:0000256" key="3">
    <source>
        <dbReference type="ARBA" id="ARBA00022827"/>
    </source>
</evidence>
<gene>
    <name evidence="6" type="primary">ifcA_2</name>
    <name evidence="6" type="ORF">SPACI_017110</name>
</gene>
<dbReference type="Proteomes" id="UP000216052">
    <property type="component" value="Chromosome"/>
</dbReference>
<keyword evidence="4 6" id="KW-0560">Oxidoreductase</keyword>
<dbReference type="InterPro" id="IPR019546">
    <property type="entry name" value="TAT_signal_bac_arc"/>
</dbReference>
<dbReference type="EC" id="1.3.5.1" evidence="6"/>
<evidence type="ECO:0000313" key="7">
    <source>
        <dbReference type="Proteomes" id="UP000216052"/>
    </source>
</evidence>
<evidence type="ECO:0000256" key="1">
    <source>
        <dbReference type="ARBA" id="ARBA00001974"/>
    </source>
</evidence>
<dbReference type="InterPro" id="IPR027477">
    <property type="entry name" value="Succ_DH/fumarate_Rdtase_cat_sf"/>
</dbReference>